<evidence type="ECO:0000313" key="2">
    <source>
        <dbReference type="EMBL" id="VDC74172.1"/>
    </source>
</evidence>
<reference evidence="2" key="1">
    <citation type="submission" date="2018-11" db="EMBL/GenBank/DDBJ databases">
        <authorList>
            <consortium name="Genoscope - CEA"/>
            <person name="William W."/>
        </authorList>
    </citation>
    <scope>NUCLEOTIDE SEQUENCE</scope>
</reference>
<proteinExistence type="predicted"/>
<feature type="chain" id="PRO_5017980806" description="Phytocyanin domain-containing protein" evidence="1">
    <location>
        <begin position="25"/>
        <end position="51"/>
    </location>
</feature>
<feature type="signal peptide" evidence="1">
    <location>
        <begin position="1"/>
        <end position="24"/>
    </location>
</feature>
<name>A0A3P5Z2N9_BRACM</name>
<dbReference type="EMBL" id="LR031571">
    <property type="protein sequence ID" value="VDC74172.1"/>
    <property type="molecule type" value="Genomic_DNA"/>
</dbReference>
<keyword evidence="1" id="KW-0732">Signal</keyword>
<dbReference type="AlphaFoldDB" id="A0A3P5Z2N9"/>
<evidence type="ECO:0008006" key="3">
    <source>
        <dbReference type="Google" id="ProtNLM"/>
    </source>
</evidence>
<gene>
    <name evidence="2" type="ORF">BRAA01T00674Z</name>
</gene>
<sequence length="51" mass="6108">MSAWFPKIIFLAFLVLLLVVHSQARFFLEPTIYEIDGEIVEFYKHWHANKV</sequence>
<accession>A0A3P5Z2N9</accession>
<protein>
    <recommendedName>
        <fullName evidence="3">Phytocyanin domain-containing protein</fullName>
    </recommendedName>
</protein>
<evidence type="ECO:0000256" key="1">
    <source>
        <dbReference type="SAM" id="SignalP"/>
    </source>
</evidence>
<organism evidence="2">
    <name type="scientific">Brassica campestris</name>
    <name type="common">Field mustard</name>
    <dbReference type="NCBI Taxonomy" id="3711"/>
    <lineage>
        <taxon>Eukaryota</taxon>
        <taxon>Viridiplantae</taxon>
        <taxon>Streptophyta</taxon>
        <taxon>Embryophyta</taxon>
        <taxon>Tracheophyta</taxon>
        <taxon>Spermatophyta</taxon>
        <taxon>Magnoliopsida</taxon>
        <taxon>eudicotyledons</taxon>
        <taxon>Gunneridae</taxon>
        <taxon>Pentapetalae</taxon>
        <taxon>rosids</taxon>
        <taxon>malvids</taxon>
        <taxon>Brassicales</taxon>
        <taxon>Brassicaceae</taxon>
        <taxon>Brassiceae</taxon>
        <taxon>Brassica</taxon>
    </lineage>
</organism>